<keyword evidence="2" id="KW-0378">Hydrolase</keyword>
<dbReference type="InterPro" id="IPR050261">
    <property type="entry name" value="FrsA_esterase"/>
</dbReference>
<evidence type="ECO:0000256" key="1">
    <source>
        <dbReference type="ARBA" id="ARBA00008645"/>
    </source>
</evidence>
<dbReference type="Pfam" id="PF02129">
    <property type="entry name" value="Peptidase_S15"/>
    <property type="match status" value="1"/>
</dbReference>
<evidence type="ECO:0000259" key="3">
    <source>
        <dbReference type="Pfam" id="PF02129"/>
    </source>
</evidence>
<dbReference type="InterPro" id="IPR000383">
    <property type="entry name" value="Xaa-Pro-like_dom"/>
</dbReference>
<dbReference type="PANTHER" id="PTHR22946">
    <property type="entry name" value="DIENELACTONE HYDROLASE DOMAIN-CONTAINING PROTEIN-RELATED"/>
    <property type="match status" value="1"/>
</dbReference>
<comment type="similarity">
    <text evidence="1">Belongs to the AB hydrolase superfamily.</text>
</comment>
<sequence>MTTARRTDVEFDARDDITLRGWLYRPAGDGPWPGVVMTHGFAGVKEAYLEPLAEAFADAGFAVLLYDHRTWGASDGLPRHDLDPWRQVEDMRTAVTFLRGRPEVDPARIGVWGTSYSGGHAIVVGALDHRVAAVVAQAPAISNYQSSLRRSTPDQVEALLAAIDRDRTATLAGAEPAVLPVVGDDPARPAAFRSAEAIDFYGSPEVAAAGWVNEITLRSLDWARGYEPGAFIGRVSPKPLLMIVATRDELTLTDLALAAYENALEPKKLVLIDGGHFTPYARPGRDTAGFVAARDAAVAWFAEHL</sequence>
<protein>
    <recommendedName>
        <fullName evidence="3">Xaa-Pro dipeptidyl-peptidase-like domain-containing protein</fullName>
    </recommendedName>
</protein>
<dbReference type="Proteomes" id="UP000585638">
    <property type="component" value="Unassembled WGS sequence"/>
</dbReference>
<evidence type="ECO:0000256" key="2">
    <source>
        <dbReference type="ARBA" id="ARBA00022801"/>
    </source>
</evidence>
<gene>
    <name evidence="4" type="ORF">BJ998_006044</name>
</gene>
<name>A0A7W9NK48_9PSEU</name>
<dbReference type="SUPFAM" id="SSF53474">
    <property type="entry name" value="alpha/beta-Hydrolases"/>
    <property type="match status" value="1"/>
</dbReference>
<dbReference type="InterPro" id="IPR029058">
    <property type="entry name" value="AB_hydrolase_fold"/>
</dbReference>
<keyword evidence="5" id="KW-1185">Reference proteome</keyword>
<comment type="caution">
    <text evidence="4">The sequence shown here is derived from an EMBL/GenBank/DDBJ whole genome shotgun (WGS) entry which is preliminary data.</text>
</comment>
<organism evidence="4 5">
    <name type="scientific">Kutzneria kofuensis</name>
    <dbReference type="NCBI Taxonomy" id="103725"/>
    <lineage>
        <taxon>Bacteria</taxon>
        <taxon>Bacillati</taxon>
        <taxon>Actinomycetota</taxon>
        <taxon>Actinomycetes</taxon>
        <taxon>Pseudonocardiales</taxon>
        <taxon>Pseudonocardiaceae</taxon>
        <taxon>Kutzneria</taxon>
    </lineage>
</organism>
<feature type="domain" description="Xaa-Pro dipeptidyl-peptidase-like" evidence="3">
    <location>
        <begin position="18"/>
        <end position="169"/>
    </location>
</feature>
<dbReference type="EMBL" id="JACHIR010000001">
    <property type="protein sequence ID" value="MBB5894848.1"/>
    <property type="molecule type" value="Genomic_DNA"/>
</dbReference>
<dbReference type="GO" id="GO:0052689">
    <property type="term" value="F:carboxylic ester hydrolase activity"/>
    <property type="evidence" value="ECO:0007669"/>
    <property type="project" value="UniProtKB-ARBA"/>
</dbReference>
<evidence type="ECO:0000313" key="5">
    <source>
        <dbReference type="Proteomes" id="UP000585638"/>
    </source>
</evidence>
<dbReference type="PANTHER" id="PTHR22946:SF9">
    <property type="entry name" value="POLYKETIDE TRANSFERASE AF380"/>
    <property type="match status" value="1"/>
</dbReference>
<dbReference type="RefSeq" id="WP_184866717.1">
    <property type="nucleotide sequence ID" value="NZ_BAAAWY010000002.1"/>
</dbReference>
<accession>A0A7W9NK48</accession>
<dbReference type="AlphaFoldDB" id="A0A7W9NK48"/>
<evidence type="ECO:0000313" key="4">
    <source>
        <dbReference type="EMBL" id="MBB5894848.1"/>
    </source>
</evidence>
<dbReference type="Gene3D" id="3.40.50.1820">
    <property type="entry name" value="alpha/beta hydrolase"/>
    <property type="match status" value="1"/>
</dbReference>
<dbReference type="Gene3D" id="1.10.10.800">
    <property type="match status" value="1"/>
</dbReference>
<reference evidence="4 5" key="1">
    <citation type="submission" date="2020-08" db="EMBL/GenBank/DDBJ databases">
        <title>Sequencing the genomes of 1000 actinobacteria strains.</title>
        <authorList>
            <person name="Klenk H.-P."/>
        </authorList>
    </citation>
    <scope>NUCLEOTIDE SEQUENCE [LARGE SCALE GENOMIC DNA]</scope>
    <source>
        <strain evidence="4 5">DSM 43851</strain>
    </source>
</reference>
<proteinExistence type="inferred from homology"/>